<dbReference type="InterPro" id="IPR051012">
    <property type="entry name" value="CellSynth/LPSAsmb/PSIAsmb"/>
</dbReference>
<evidence type="ECO:0008006" key="4">
    <source>
        <dbReference type="Google" id="ProtNLM"/>
    </source>
</evidence>
<dbReference type="PROSITE" id="PS50005">
    <property type="entry name" value="TPR"/>
    <property type="match status" value="1"/>
</dbReference>
<dbReference type="SMART" id="SM00028">
    <property type="entry name" value="TPR"/>
    <property type="match status" value="5"/>
</dbReference>
<keyword evidence="1" id="KW-0677">Repeat</keyword>
<organism evidence="3">
    <name type="scientific">bioreactor metagenome</name>
    <dbReference type="NCBI Taxonomy" id="1076179"/>
    <lineage>
        <taxon>unclassified sequences</taxon>
        <taxon>metagenomes</taxon>
        <taxon>ecological metagenomes</taxon>
    </lineage>
</organism>
<sequence>MQNILAPFWERFGLSAFAAGNYDRAEGYFRKLEQKDPNSMSVLRNLGLILMAKGDAEGAEAYLLREEKLYGKSFHRHAALADIAYARGRRREAEKRYRLALGEAESASGGSAEALRPLIDMRLAICGDEKSFASSRESMKVFAEAQKLKADGEAEKAVETFLRSAALDPSNWPALNNAGIIYLENLGKPEEALKLFERAFEASRNIHAARNIEVAKRKLGKAGVR</sequence>
<accession>A0A644TCM2</accession>
<proteinExistence type="predicted"/>
<dbReference type="Pfam" id="PF13431">
    <property type="entry name" value="TPR_17"/>
    <property type="match status" value="1"/>
</dbReference>
<evidence type="ECO:0000256" key="2">
    <source>
        <dbReference type="ARBA" id="ARBA00022803"/>
    </source>
</evidence>
<dbReference type="PANTHER" id="PTHR45586:SF14">
    <property type="entry name" value="TETRATRICOPEPTIDE TPR_2 REPEAT PROTEIN"/>
    <property type="match status" value="1"/>
</dbReference>
<name>A0A644TCM2_9ZZZZ</name>
<dbReference type="InterPro" id="IPR011990">
    <property type="entry name" value="TPR-like_helical_dom_sf"/>
</dbReference>
<dbReference type="SUPFAM" id="SSF48452">
    <property type="entry name" value="TPR-like"/>
    <property type="match status" value="1"/>
</dbReference>
<dbReference type="AlphaFoldDB" id="A0A644TCM2"/>
<keyword evidence="2" id="KW-0802">TPR repeat</keyword>
<dbReference type="Gene3D" id="1.25.40.10">
    <property type="entry name" value="Tetratricopeptide repeat domain"/>
    <property type="match status" value="2"/>
</dbReference>
<reference evidence="3" key="1">
    <citation type="submission" date="2019-08" db="EMBL/GenBank/DDBJ databases">
        <authorList>
            <person name="Kucharzyk K."/>
            <person name="Murdoch R.W."/>
            <person name="Higgins S."/>
            <person name="Loffler F."/>
        </authorList>
    </citation>
    <scope>NUCLEOTIDE SEQUENCE</scope>
</reference>
<dbReference type="EMBL" id="VSSQ01000025">
    <property type="protein sequence ID" value="MPL64653.1"/>
    <property type="molecule type" value="Genomic_DNA"/>
</dbReference>
<dbReference type="Pfam" id="PF13432">
    <property type="entry name" value="TPR_16"/>
    <property type="match status" value="1"/>
</dbReference>
<protein>
    <recommendedName>
        <fullName evidence="4">Beta-barrel assembly-enhancing protease</fullName>
    </recommendedName>
</protein>
<dbReference type="InterPro" id="IPR019734">
    <property type="entry name" value="TPR_rpt"/>
</dbReference>
<evidence type="ECO:0000256" key="1">
    <source>
        <dbReference type="ARBA" id="ARBA00022737"/>
    </source>
</evidence>
<comment type="caution">
    <text evidence="3">The sequence shown here is derived from an EMBL/GenBank/DDBJ whole genome shotgun (WGS) entry which is preliminary data.</text>
</comment>
<evidence type="ECO:0000313" key="3">
    <source>
        <dbReference type="EMBL" id="MPL64653.1"/>
    </source>
</evidence>
<dbReference type="PANTHER" id="PTHR45586">
    <property type="entry name" value="TPR REPEAT-CONTAINING PROTEIN PA4667"/>
    <property type="match status" value="1"/>
</dbReference>
<gene>
    <name evidence="3" type="ORF">SDC9_10310</name>
</gene>